<dbReference type="Proteomes" id="UP001597459">
    <property type="component" value="Unassembled WGS sequence"/>
</dbReference>
<dbReference type="GO" id="GO:0016787">
    <property type="term" value="F:hydrolase activity"/>
    <property type="evidence" value="ECO:0007669"/>
    <property type="project" value="UniProtKB-KW"/>
</dbReference>
<sequence>MKKEHRFKLIFLSLLVLISLFANGRFALFFAPWISTTMLLFASRRFSPVRSFLFSWLFLTATFSFQFYNVFPIPLHFHIISMAIPALFSALPFLVDILFSNHRNKFIHTLIFPIASVVISYVYHKYYPYGSWGHIAYTQESQSILIQSIAVFGLSYITFLIGWFASICNWIYLQHFNSKAIKKSILTFGIVFMITTLFGSYRILFQKADSDTVRIASISLLKEYAIYDNDLFGLAIEGGKEKFKKQSSALLSNLFERSIQEAKAGAKIVFWSEGNGLVLKEDELSLYVTASEIAKKQDIYLGIAIGVIDQHESKPYENKFVLFTPNGHKAIDYWKGIPVPGFEASISNNKQVGIQKTETPYGTIGAAICFDMDFPHFLKQAKGSDILLAPSNDWKAIDPIHTKMAKFRAIEQGFNLIRQTSNGLSAGFDYTGKTISEMDYFQDKGKILITQLPTKGVTTIYSVIGDLFIVGCLTSFILISIVFKTQSPEKE</sequence>
<feature type="transmembrane region" description="Helical" evidence="9">
    <location>
        <begin position="12"/>
        <end position="41"/>
    </location>
</feature>
<keyword evidence="6 9" id="KW-1133">Transmembrane helix</keyword>
<feature type="domain" description="CN hydrolase" evidence="10">
    <location>
        <begin position="232"/>
        <end position="454"/>
    </location>
</feature>
<evidence type="ECO:0000313" key="11">
    <source>
        <dbReference type="EMBL" id="MFD2592841.1"/>
    </source>
</evidence>
<keyword evidence="8" id="KW-0012">Acyltransferase</keyword>
<dbReference type="InterPro" id="IPR036526">
    <property type="entry name" value="C-N_Hydrolase_sf"/>
</dbReference>
<feature type="transmembrane region" description="Helical" evidence="9">
    <location>
        <begin position="106"/>
        <end position="124"/>
    </location>
</feature>
<evidence type="ECO:0000256" key="7">
    <source>
        <dbReference type="ARBA" id="ARBA00023136"/>
    </source>
</evidence>
<evidence type="ECO:0000313" key="12">
    <source>
        <dbReference type="Proteomes" id="UP001597459"/>
    </source>
</evidence>
<evidence type="ECO:0000256" key="1">
    <source>
        <dbReference type="ARBA" id="ARBA00004651"/>
    </source>
</evidence>
<evidence type="ECO:0000256" key="4">
    <source>
        <dbReference type="ARBA" id="ARBA00022679"/>
    </source>
</evidence>
<evidence type="ECO:0000256" key="3">
    <source>
        <dbReference type="ARBA" id="ARBA00022475"/>
    </source>
</evidence>
<keyword evidence="5 9" id="KW-0812">Transmembrane</keyword>
<comment type="caution">
    <text evidence="11">The sequence shown here is derived from an EMBL/GenBank/DDBJ whole genome shotgun (WGS) entry which is preliminary data.</text>
</comment>
<protein>
    <submittedName>
        <fullName evidence="11">Nitrilase-related carbon-nitrogen hydrolase</fullName>
    </submittedName>
</protein>
<feature type="transmembrane region" description="Helical" evidence="9">
    <location>
        <begin position="185"/>
        <end position="204"/>
    </location>
</feature>
<gene>
    <name evidence="11" type="ORF">ACFSTE_18530</name>
</gene>
<dbReference type="PANTHER" id="PTHR38686:SF1">
    <property type="entry name" value="APOLIPOPROTEIN N-ACYLTRANSFERASE"/>
    <property type="match status" value="1"/>
</dbReference>
<dbReference type="Pfam" id="PF00795">
    <property type="entry name" value="CN_hydrolase"/>
    <property type="match status" value="1"/>
</dbReference>
<evidence type="ECO:0000259" key="10">
    <source>
        <dbReference type="PROSITE" id="PS50263"/>
    </source>
</evidence>
<feature type="transmembrane region" description="Helical" evidence="9">
    <location>
        <begin position="53"/>
        <end position="71"/>
    </location>
</feature>
<keyword evidence="4" id="KW-0808">Transferase</keyword>
<feature type="transmembrane region" description="Helical" evidence="9">
    <location>
        <begin position="144"/>
        <end position="173"/>
    </location>
</feature>
<dbReference type="PROSITE" id="PS50263">
    <property type="entry name" value="CN_HYDROLASE"/>
    <property type="match status" value="1"/>
</dbReference>
<reference evidence="12" key="1">
    <citation type="journal article" date="2019" name="Int. J. Syst. Evol. Microbiol.">
        <title>The Global Catalogue of Microorganisms (GCM) 10K type strain sequencing project: providing services to taxonomists for standard genome sequencing and annotation.</title>
        <authorList>
            <consortium name="The Broad Institute Genomics Platform"/>
            <consortium name="The Broad Institute Genome Sequencing Center for Infectious Disease"/>
            <person name="Wu L."/>
            <person name="Ma J."/>
        </authorList>
    </citation>
    <scope>NUCLEOTIDE SEQUENCE [LARGE SCALE GENOMIC DNA]</scope>
    <source>
        <strain evidence="12">KCTC 42423</strain>
    </source>
</reference>
<feature type="transmembrane region" description="Helical" evidence="9">
    <location>
        <begin position="460"/>
        <end position="483"/>
    </location>
</feature>
<keyword evidence="11" id="KW-0378">Hydrolase</keyword>
<accession>A0ABW5NC82</accession>
<keyword evidence="12" id="KW-1185">Reference proteome</keyword>
<comment type="subcellular location">
    <subcellularLocation>
        <location evidence="1">Cell membrane</location>
        <topology evidence="1">Multi-pass membrane protein</topology>
    </subcellularLocation>
</comment>
<dbReference type="PANTHER" id="PTHR38686">
    <property type="entry name" value="APOLIPOPROTEIN N-ACYLTRANSFERASE"/>
    <property type="match status" value="1"/>
</dbReference>
<dbReference type="InterPro" id="IPR003010">
    <property type="entry name" value="C-N_Hydrolase"/>
</dbReference>
<dbReference type="InterPro" id="IPR045378">
    <property type="entry name" value="LNT_N"/>
</dbReference>
<dbReference type="RefSeq" id="WP_176030173.1">
    <property type="nucleotide sequence ID" value="NZ_JBHSJV010000001.1"/>
</dbReference>
<proteinExistence type="inferred from homology"/>
<evidence type="ECO:0000256" key="5">
    <source>
        <dbReference type="ARBA" id="ARBA00022692"/>
    </source>
</evidence>
<dbReference type="EMBL" id="JBHULX010000039">
    <property type="protein sequence ID" value="MFD2592841.1"/>
    <property type="molecule type" value="Genomic_DNA"/>
</dbReference>
<keyword evidence="7 9" id="KW-0472">Membrane</keyword>
<name>A0ABW5NC82_9FLAO</name>
<dbReference type="Pfam" id="PF20154">
    <property type="entry name" value="LNT_N"/>
    <property type="match status" value="1"/>
</dbReference>
<dbReference type="SUPFAM" id="SSF56317">
    <property type="entry name" value="Carbon-nitrogen hydrolase"/>
    <property type="match status" value="1"/>
</dbReference>
<dbReference type="InterPro" id="IPR004563">
    <property type="entry name" value="Apolipo_AcylTrfase"/>
</dbReference>
<feature type="transmembrane region" description="Helical" evidence="9">
    <location>
        <begin position="77"/>
        <end position="99"/>
    </location>
</feature>
<comment type="similarity">
    <text evidence="2">Belongs to the CN hydrolase family. Apolipoprotein N-acyltransferase subfamily.</text>
</comment>
<evidence type="ECO:0000256" key="8">
    <source>
        <dbReference type="ARBA" id="ARBA00023315"/>
    </source>
</evidence>
<keyword evidence="3" id="KW-1003">Cell membrane</keyword>
<evidence type="ECO:0000256" key="9">
    <source>
        <dbReference type="SAM" id="Phobius"/>
    </source>
</evidence>
<evidence type="ECO:0000256" key="6">
    <source>
        <dbReference type="ARBA" id="ARBA00022989"/>
    </source>
</evidence>
<evidence type="ECO:0000256" key="2">
    <source>
        <dbReference type="ARBA" id="ARBA00010065"/>
    </source>
</evidence>
<organism evidence="11 12">
    <name type="scientific">Aquimarina hainanensis</name>
    <dbReference type="NCBI Taxonomy" id="1578017"/>
    <lineage>
        <taxon>Bacteria</taxon>
        <taxon>Pseudomonadati</taxon>
        <taxon>Bacteroidota</taxon>
        <taxon>Flavobacteriia</taxon>
        <taxon>Flavobacteriales</taxon>
        <taxon>Flavobacteriaceae</taxon>
        <taxon>Aquimarina</taxon>
    </lineage>
</organism>
<dbReference type="Gene3D" id="3.60.110.10">
    <property type="entry name" value="Carbon-nitrogen hydrolase"/>
    <property type="match status" value="1"/>
</dbReference>